<feature type="coiled-coil region" evidence="1">
    <location>
        <begin position="173"/>
        <end position="200"/>
    </location>
</feature>
<dbReference type="Proteomes" id="UP001058569">
    <property type="component" value="Chromosome"/>
</dbReference>
<dbReference type="OrthoDB" id="9790732at2"/>
<evidence type="ECO:0000313" key="5">
    <source>
        <dbReference type="Proteomes" id="UP000280036"/>
    </source>
</evidence>
<sequence>MSKKLRKFNKLLMPTLVISGALPFVAAQCNKKSKNEPQTEAQKIESAKTKIKELLKILQTNKTKYVGKTYEKLSKNVEQIVSKINATLNKQNVTLDELTQFETKTKQEIAELENTFNKLKSERDGLITKFHESRNLLISFFKLLTEKPVEDNLDWSVEKSAVESIINDTDKLIKDLNTLNRQISEKNTLLEQQILQINNKLRTSYNLIKTIVEDKLKQLTDSSYTTIKNQITEILKNAENNNMLVSFYENTYYLLSVKFKELLEIKKNQFKQLKTELGTLILQAVTLKEMVNNKFANISTTNLETAISNATVELNNNEASKESIETVKNNLLKEISIVKVAIAKEELGNEIKNVESEYSKISDEKFYKSLKSSLKEVIEKAKAIQSQTNKSEAEYKQALTKLKSSFEATKTNEKKIAGFVQSITKSLNESQKSLSEKENKKLFENKVAELKNQLSNKKTEYENETFNNMPFDAVINKLEDYQDSIENLYLSIDSELKQIKDEYDEYLDEWEKINNSIKKFEERISNIANKDELMQMYNNSNEYNQFKNEANIRGYNISSKEELQRISTKVNNDFYNAKKKFTKEEISRLLIEFETEGKKHNDEDYMKIIFKVQSRNNMNYSELKELMKNFDEDLYILEALLKEVEQKLREYKEKLNKTI</sequence>
<dbReference type="Proteomes" id="UP000280036">
    <property type="component" value="Unassembled WGS sequence"/>
</dbReference>
<dbReference type="RefSeq" id="WP_126118192.1">
    <property type="nucleotide sequence ID" value="NZ_CP101806.1"/>
</dbReference>
<feature type="coiled-coil region" evidence="1">
    <location>
        <begin position="70"/>
        <end position="129"/>
    </location>
</feature>
<evidence type="ECO:0000313" key="6">
    <source>
        <dbReference type="Proteomes" id="UP001058569"/>
    </source>
</evidence>
<evidence type="ECO:0000256" key="1">
    <source>
        <dbReference type="SAM" id="Coils"/>
    </source>
</evidence>
<protein>
    <recommendedName>
        <fullName evidence="7">Lipoprotein</fullName>
    </recommendedName>
</protein>
<evidence type="ECO:0008006" key="7">
    <source>
        <dbReference type="Google" id="ProtNLM"/>
    </source>
</evidence>
<accession>A0A3P8K983</accession>
<keyword evidence="2" id="KW-0732">Signal</keyword>
<name>A0A3P8K983_9BACT</name>
<feature type="coiled-coil region" evidence="1">
    <location>
        <begin position="627"/>
        <end position="657"/>
    </location>
</feature>
<gene>
    <name evidence="4" type="ORF">NCTC10126_00441</name>
    <name evidence="3" type="ORF">NPA07_00070</name>
</gene>
<feature type="coiled-coil region" evidence="1">
    <location>
        <begin position="337"/>
        <end position="394"/>
    </location>
</feature>
<dbReference type="EMBL" id="UZVY01000001">
    <property type="protein sequence ID" value="VDR41949.1"/>
    <property type="molecule type" value="Genomic_DNA"/>
</dbReference>
<keyword evidence="1" id="KW-0175">Coiled coil</keyword>
<keyword evidence="6" id="KW-1185">Reference proteome</keyword>
<reference evidence="4 5" key="1">
    <citation type="submission" date="2018-12" db="EMBL/GenBank/DDBJ databases">
        <authorList>
            <consortium name="Pathogen Informatics"/>
        </authorList>
    </citation>
    <scope>NUCLEOTIDE SEQUENCE [LARGE SCALE GENOMIC DNA]</scope>
    <source>
        <strain evidence="4 5">NCTC10126</strain>
    </source>
</reference>
<feature type="chain" id="PRO_5018305459" description="Lipoprotein" evidence="2">
    <location>
        <begin position="27"/>
        <end position="659"/>
    </location>
</feature>
<feature type="coiled-coil region" evidence="1">
    <location>
        <begin position="420"/>
        <end position="523"/>
    </location>
</feature>
<evidence type="ECO:0000313" key="3">
    <source>
        <dbReference type="EMBL" id="UUD35266.1"/>
    </source>
</evidence>
<proteinExistence type="predicted"/>
<evidence type="ECO:0000313" key="4">
    <source>
        <dbReference type="EMBL" id="VDR41949.1"/>
    </source>
</evidence>
<dbReference type="EMBL" id="CP101806">
    <property type="protein sequence ID" value="UUD35266.1"/>
    <property type="molecule type" value="Genomic_DNA"/>
</dbReference>
<reference evidence="3" key="2">
    <citation type="submission" date="2022-07" db="EMBL/GenBank/DDBJ databases">
        <title>Complete genome of Mycoplasma caviae type strain G122.</title>
        <authorList>
            <person name="Spergser J."/>
        </authorList>
    </citation>
    <scope>NUCLEOTIDE SEQUENCE</scope>
    <source>
        <strain evidence="3">G122</strain>
    </source>
</reference>
<dbReference type="AlphaFoldDB" id="A0A3P8K983"/>
<feature type="signal peptide" evidence="2">
    <location>
        <begin position="1"/>
        <end position="26"/>
    </location>
</feature>
<organism evidence="4 5">
    <name type="scientific">Mycoplasmopsis caviae</name>
    <dbReference type="NCBI Taxonomy" id="55603"/>
    <lineage>
        <taxon>Bacteria</taxon>
        <taxon>Bacillati</taxon>
        <taxon>Mycoplasmatota</taxon>
        <taxon>Mycoplasmoidales</taxon>
        <taxon>Metamycoplasmataceae</taxon>
        <taxon>Mycoplasmopsis</taxon>
    </lineage>
</organism>
<evidence type="ECO:0000256" key="2">
    <source>
        <dbReference type="SAM" id="SignalP"/>
    </source>
</evidence>